<sequence>MRTSPTRGREGVGRDTVGHGCEFHRPHSYSILALHASLPPQTRMLCSVIFTTLYY</sequence>
<dbReference type="AlphaFoldDB" id="A0A4Q9MMA2"/>
<name>A0A4Q9MMA2_9APHY</name>
<dbReference type="EMBL" id="ML143418">
    <property type="protein sequence ID" value="TBU28780.1"/>
    <property type="molecule type" value="Genomic_DNA"/>
</dbReference>
<accession>A0A4Q9MMA2</accession>
<gene>
    <name evidence="1" type="ORF">BD311DRAFT_757574</name>
</gene>
<reference evidence="1" key="1">
    <citation type="submission" date="2019-01" db="EMBL/GenBank/DDBJ databases">
        <title>Draft genome sequences of three monokaryotic isolates of the white-rot basidiomycete fungus Dichomitus squalens.</title>
        <authorList>
            <consortium name="DOE Joint Genome Institute"/>
            <person name="Lopez S.C."/>
            <person name="Andreopoulos B."/>
            <person name="Pangilinan J."/>
            <person name="Lipzen A."/>
            <person name="Riley R."/>
            <person name="Ahrendt S."/>
            <person name="Ng V."/>
            <person name="Barry K."/>
            <person name="Daum C."/>
            <person name="Grigoriev I.V."/>
            <person name="Hilden K.S."/>
            <person name="Makela M.R."/>
            <person name="de Vries R.P."/>
        </authorList>
    </citation>
    <scope>NUCLEOTIDE SEQUENCE [LARGE SCALE GENOMIC DNA]</scope>
    <source>
        <strain evidence="1">OM18370.1</strain>
    </source>
</reference>
<dbReference type="Proteomes" id="UP000292957">
    <property type="component" value="Unassembled WGS sequence"/>
</dbReference>
<protein>
    <submittedName>
        <fullName evidence="1">Uncharacterized protein</fullName>
    </submittedName>
</protein>
<proteinExistence type="predicted"/>
<evidence type="ECO:0000313" key="1">
    <source>
        <dbReference type="EMBL" id="TBU28780.1"/>
    </source>
</evidence>
<organism evidence="1">
    <name type="scientific">Dichomitus squalens</name>
    <dbReference type="NCBI Taxonomy" id="114155"/>
    <lineage>
        <taxon>Eukaryota</taxon>
        <taxon>Fungi</taxon>
        <taxon>Dikarya</taxon>
        <taxon>Basidiomycota</taxon>
        <taxon>Agaricomycotina</taxon>
        <taxon>Agaricomycetes</taxon>
        <taxon>Polyporales</taxon>
        <taxon>Polyporaceae</taxon>
        <taxon>Dichomitus</taxon>
    </lineage>
</organism>